<evidence type="ECO:0000313" key="2">
    <source>
        <dbReference type="Proteomes" id="UP001056778"/>
    </source>
</evidence>
<accession>A0ACB9SKH6</accession>
<keyword evidence="2" id="KW-1185">Reference proteome</keyword>
<dbReference type="EMBL" id="CM043023">
    <property type="protein sequence ID" value="KAI4455512.1"/>
    <property type="molecule type" value="Genomic_DNA"/>
</dbReference>
<organism evidence="1 2">
    <name type="scientific">Holotrichia oblita</name>
    <name type="common">Chafer beetle</name>
    <dbReference type="NCBI Taxonomy" id="644536"/>
    <lineage>
        <taxon>Eukaryota</taxon>
        <taxon>Metazoa</taxon>
        <taxon>Ecdysozoa</taxon>
        <taxon>Arthropoda</taxon>
        <taxon>Hexapoda</taxon>
        <taxon>Insecta</taxon>
        <taxon>Pterygota</taxon>
        <taxon>Neoptera</taxon>
        <taxon>Endopterygota</taxon>
        <taxon>Coleoptera</taxon>
        <taxon>Polyphaga</taxon>
        <taxon>Scarabaeiformia</taxon>
        <taxon>Scarabaeidae</taxon>
        <taxon>Melolonthinae</taxon>
        <taxon>Holotrichia</taxon>
    </lineage>
</organism>
<dbReference type="Proteomes" id="UP001056778">
    <property type="component" value="Chromosome 9"/>
</dbReference>
<protein>
    <submittedName>
        <fullName evidence="1">Transposable element tc3 transposase-like protein</fullName>
    </submittedName>
</protein>
<reference evidence="1" key="1">
    <citation type="submission" date="2022-04" db="EMBL/GenBank/DDBJ databases">
        <title>Chromosome-scale genome assembly of Holotrichia oblita Faldermann.</title>
        <authorList>
            <person name="Rongchong L."/>
        </authorList>
    </citation>
    <scope>NUCLEOTIDE SEQUENCE</scope>
    <source>
        <strain evidence="1">81SQS9</strain>
    </source>
</reference>
<sequence length="181" mass="20371">MDNNSFEILFNKVKAKLTEQDTVMRGSIPARSKESGLCKAISTNSLNFPDDQTLPGQTLKNPFVIVADDAFPLLTRIMKLFVNRGLGGFRVLMNPIQLSPDKVVKITLACIALHNFLATENWSLYTKLNKDENRQLPNIGQQCGNRSTVIALQVRENFKNYFNSEVGAVEWQSNAVLRHNM</sequence>
<gene>
    <name evidence="1" type="ORF">MML48_9g00000482</name>
</gene>
<evidence type="ECO:0000313" key="1">
    <source>
        <dbReference type="EMBL" id="KAI4455512.1"/>
    </source>
</evidence>
<name>A0ACB9SKH6_HOLOL</name>
<comment type="caution">
    <text evidence="1">The sequence shown here is derived from an EMBL/GenBank/DDBJ whole genome shotgun (WGS) entry which is preliminary data.</text>
</comment>
<proteinExistence type="predicted"/>